<reference evidence="2" key="1">
    <citation type="journal article" date="2020" name="bioRxiv">
        <title>Chromosome-level reference genome of the European wasp spider Argiope bruennichi: a resource for studies on range expansion and evolutionary adaptation.</title>
        <authorList>
            <person name="Sheffer M.M."/>
            <person name="Hoppe A."/>
            <person name="Krehenwinkel H."/>
            <person name="Uhl G."/>
            <person name="Kuss A.W."/>
            <person name="Jensen L."/>
            <person name="Jensen C."/>
            <person name="Gillespie R.G."/>
            <person name="Hoff K.J."/>
            <person name="Prost S."/>
        </authorList>
    </citation>
    <scope>NUCLEOTIDE SEQUENCE</scope>
</reference>
<evidence type="ECO:0000259" key="1">
    <source>
        <dbReference type="Pfam" id="PF23440"/>
    </source>
</evidence>
<feature type="domain" description="BROMI C-terminal Rab TBC-like" evidence="1">
    <location>
        <begin position="277"/>
        <end position="485"/>
    </location>
</feature>
<evidence type="ECO:0000313" key="2">
    <source>
        <dbReference type="EMBL" id="KAF8770290.1"/>
    </source>
</evidence>
<keyword evidence="3" id="KW-1185">Reference proteome</keyword>
<comment type="caution">
    <text evidence="2">The sequence shown here is derived from an EMBL/GenBank/DDBJ whole genome shotgun (WGS) entry which is preliminary data.</text>
</comment>
<dbReference type="InterPro" id="IPR055392">
    <property type="entry name" value="BROMI_C"/>
</dbReference>
<name>A0A8T0ECC7_ARGBR</name>
<dbReference type="AlphaFoldDB" id="A0A8T0ECC7"/>
<gene>
    <name evidence="2" type="ORF">HNY73_017839</name>
</gene>
<sequence length="514" mass="58741">MQCFSETYQNLYNVSHSVEAATNIQDFVLQLLSQFTVGFSDYDLNDEPSVLYLFNASLILIRRIFLIPSSLFFNIDFIEILSRWWLKIKTLTGTKSSVNNFQNAKYDKDIFSEINKNVLDVSLCFLHKPVGINLCNDLSIFELSLNMLLEKILEDIKSRHCVCPYDISIVSTALNSSISMKNLVNKTIVFRLSSIIWQFLESSNDVFENLSSLKCILENVLPSIFWDLASTEIIKSTDLASENNLLENVLLFPNLSNESIISEDYNILGLQIISLLASSIHSVCLLQVKYNTTDLLLDLLSQHTSIDDEIVIDPISILQNHILAKLFVVGGPSEKNLPNETFENDTDSYDWPFITELPIPEIFYGSKIYNNDDDCQMELSDDTLNVDLKEKILELIEQKESNSSKFIFQFLQKNIDILQCDLTFPLNINTLDDPNSKLCEEEYAGIALVERYGKHLKLITDDDEGKLEQLLKACKTLISSEKSNKLDIFVCTVYLICESDIETAWIFYKILPKQ</sequence>
<dbReference type="Pfam" id="PF23440">
    <property type="entry name" value="BROMI_C"/>
    <property type="match status" value="1"/>
</dbReference>
<accession>A0A8T0ECC7</accession>
<organism evidence="2 3">
    <name type="scientific">Argiope bruennichi</name>
    <name type="common">Wasp spider</name>
    <name type="synonym">Aranea bruennichi</name>
    <dbReference type="NCBI Taxonomy" id="94029"/>
    <lineage>
        <taxon>Eukaryota</taxon>
        <taxon>Metazoa</taxon>
        <taxon>Ecdysozoa</taxon>
        <taxon>Arthropoda</taxon>
        <taxon>Chelicerata</taxon>
        <taxon>Arachnida</taxon>
        <taxon>Araneae</taxon>
        <taxon>Araneomorphae</taxon>
        <taxon>Entelegynae</taxon>
        <taxon>Araneoidea</taxon>
        <taxon>Araneidae</taxon>
        <taxon>Argiope</taxon>
    </lineage>
</organism>
<protein>
    <submittedName>
        <fullName evidence="2">Protein broad-minded like protein</fullName>
    </submittedName>
</protein>
<dbReference type="EMBL" id="JABXBU010002228">
    <property type="protein sequence ID" value="KAF8770290.1"/>
    <property type="molecule type" value="Genomic_DNA"/>
</dbReference>
<reference evidence="2" key="2">
    <citation type="submission" date="2020-06" db="EMBL/GenBank/DDBJ databases">
        <authorList>
            <person name="Sheffer M."/>
        </authorList>
    </citation>
    <scope>NUCLEOTIDE SEQUENCE</scope>
</reference>
<proteinExistence type="predicted"/>
<evidence type="ECO:0000313" key="3">
    <source>
        <dbReference type="Proteomes" id="UP000807504"/>
    </source>
</evidence>
<dbReference type="Proteomes" id="UP000807504">
    <property type="component" value="Unassembled WGS sequence"/>
</dbReference>